<name>A0ACC2NC78_9HYME</name>
<accession>A0ACC2NC78</accession>
<comment type="caution">
    <text evidence="1">The sequence shown here is derived from an EMBL/GenBank/DDBJ whole genome shotgun (WGS) entry which is preliminary data.</text>
</comment>
<dbReference type="Proteomes" id="UP001239111">
    <property type="component" value="Chromosome 4"/>
</dbReference>
<dbReference type="EMBL" id="CM056744">
    <property type="protein sequence ID" value="KAJ8668321.1"/>
    <property type="molecule type" value="Genomic_DNA"/>
</dbReference>
<protein>
    <submittedName>
        <fullName evidence="1">Uncharacterized protein</fullName>
    </submittedName>
</protein>
<evidence type="ECO:0000313" key="2">
    <source>
        <dbReference type="Proteomes" id="UP001239111"/>
    </source>
</evidence>
<proteinExistence type="predicted"/>
<organism evidence="1 2">
    <name type="scientific">Eretmocerus hayati</name>
    <dbReference type="NCBI Taxonomy" id="131215"/>
    <lineage>
        <taxon>Eukaryota</taxon>
        <taxon>Metazoa</taxon>
        <taxon>Ecdysozoa</taxon>
        <taxon>Arthropoda</taxon>
        <taxon>Hexapoda</taxon>
        <taxon>Insecta</taxon>
        <taxon>Pterygota</taxon>
        <taxon>Neoptera</taxon>
        <taxon>Endopterygota</taxon>
        <taxon>Hymenoptera</taxon>
        <taxon>Apocrita</taxon>
        <taxon>Proctotrupomorpha</taxon>
        <taxon>Chalcidoidea</taxon>
        <taxon>Aphelinidae</taxon>
        <taxon>Aphelininae</taxon>
        <taxon>Eretmocerus</taxon>
    </lineage>
</organism>
<sequence length="307" mass="36235">MAIRSRINVGFQLRNICRFYSNDRKSMSTAAVEEHDEDLEESDSSNLNWVQKLDQHPVLRRREVYQEFLPDPNPFHRNKIREKLERKDMLARRSQIAIPEFYVGSIVAVTHSDPHAPGKTNRFLGICIRRHGAGLRNAFILRNVIDHLGVEVEFDTYDPTLQRIDVIRLEKRLDNELFYLRDCPPEYSTFPLDMEPEFHPEGEPVPINTIKVPLKPLPWLVKWERMNMKGLIDPLSMVNEKRKKKAALKIHTKPWEEFDLMKQYRATIPLEEQIEIFSQIEQKLVDLEIQQRRMKRAKAFVKPKKSG</sequence>
<reference evidence="1" key="1">
    <citation type="submission" date="2023-04" db="EMBL/GenBank/DDBJ databases">
        <title>A chromosome-level genome assembly of the parasitoid wasp Eretmocerus hayati.</title>
        <authorList>
            <person name="Zhong Y."/>
            <person name="Liu S."/>
            <person name="Liu Y."/>
        </authorList>
    </citation>
    <scope>NUCLEOTIDE SEQUENCE</scope>
    <source>
        <strain evidence="1">ZJU_SS_LIU_2023</strain>
    </source>
</reference>
<gene>
    <name evidence="1" type="ORF">QAD02_009984</name>
</gene>
<evidence type="ECO:0000313" key="1">
    <source>
        <dbReference type="EMBL" id="KAJ8668321.1"/>
    </source>
</evidence>
<keyword evidence="2" id="KW-1185">Reference proteome</keyword>